<dbReference type="RefSeq" id="WP_076696126.1">
    <property type="nucleotide sequence ID" value="NZ_CP015093.1"/>
</dbReference>
<dbReference type="Gene3D" id="3.40.50.720">
    <property type="entry name" value="NAD(P)-binding Rossmann-like Domain"/>
    <property type="match status" value="1"/>
</dbReference>
<dbReference type="InterPro" id="IPR002347">
    <property type="entry name" value="SDR_fam"/>
</dbReference>
<evidence type="ECO:0000313" key="2">
    <source>
        <dbReference type="Proteomes" id="UP000187059"/>
    </source>
</evidence>
<accession>A0A1P8UQ58</accession>
<dbReference type="GO" id="GO:0016616">
    <property type="term" value="F:oxidoreductase activity, acting on the CH-OH group of donors, NAD or NADP as acceptor"/>
    <property type="evidence" value="ECO:0007669"/>
    <property type="project" value="TreeGrafter"/>
</dbReference>
<dbReference type="PANTHER" id="PTHR45458">
    <property type="entry name" value="SHORT-CHAIN DEHYDROGENASE/REDUCTASE SDR"/>
    <property type="match status" value="1"/>
</dbReference>
<proteinExistence type="predicted"/>
<protein>
    <submittedName>
        <fullName evidence="1">Short-chain alcohol dehydrogenase</fullName>
    </submittedName>
</protein>
<name>A0A1P8UQ58_9RHOB</name>
<keyword evidence="2" id="KW-1185">Reference proteome</keyword>
<dbReference type="PRINTS" id="PR00081">
    <property type="entry name" value="GDHRDH"/>
</dbReference>
<dbReference type="Proteomes" id="UP000187059">
    <property type="component" value="Chromosome"/>
</dbReference>
<gene>
    <name evidence="1" type="ORF">Ga0080574_TMP1200</name>
</gene>
<reference evidence="1 2" key="1">
    <citation type="submission" date="2016-04" db="EMBL/GenBank/DDBJ databases">
        <title>Deep-sea bacteria in the southern Pacific.</title>
        <authorList>
            <person name="Tang K."/>
        </authorList>
    </citation>
    <scope>NUCLEOTIDE SEQUENCE [LARGE SCALE GENOMIC DNA]</scope>
    <source>
        <strain evidence="1 2">JLT2014</strain>
    </source>
</reference>
<dbReference type="KEGG" id="paby:Ga0080574_TMP1200"/>
<organism evidence="1 2">
    <name type="scientific">Salipiger abyssi</name>
    <dbReference type="NCBI Taxonomy" id="1250539"/>
    <lineage>
        <taxon>Bacteria</taxon>
        <taxon>Pseudomonadati</taxon>
        <taxon>Pseudomonadota</taxon>
        <taxon>Alphaproteobacteria</taxon>
        <taxon>Rhodobacterales</taxon>
        <taxon>Roseobacteraceae</taxon>
        <taxon>Salipiger</taxon>
    </lineage>
</organism>
<sequence length="214" mass="22209">MRILITGANRGIGAALDSALSARGHTVIGTARGHPEYQELDVTSPASVAALAERLEGQPLDALICNAGVYLDKGHNLADGFPAQMWADEFAVNVTGVFLTVQALLPHLQQAEAPRIMIISSDMGSDARAPGGSYIYRASKAAALNLGRNLSVDLKHLGISVGIYHPGWVQTDMGGSGAAITPDVSANGLADRLDALGPGNTGCFEAYDGEPLAF</sequence>
<dbReference type="InterPro" id="IPR052184">
    <property type="entry name" value="SDR_enzymes"/>
</dbReference>
<dbReference type="SUPFAM" id="SSF51735">
    <property type="entry name" value="NAD(P)-binding Rossmann-fold domains"/>
    <property type="match status" value="1"/>
</dbReference>
<dbReference type="STRING" id="1250539.Ga0080574_TMP1200"/>
<dbReference type="Pfam" id="PF00106">
    <property type="entry name" value="adh_short"/>
    <property type="match status" value="1"/>
</dbReference>
<dbReference type="InterPro" id="IPR036291">
    <property type="entry name" value="NAD(P)-bd_dom_sf"/>
</dbReference>
<dbReference type="PANTHER" id="PTHR45458:SF1">
    <property type="entry name" value="SHORT CHAIN DEHYDROGENASE"/>
    <property type="match status" value="1"/>
</dbReference>
<evidence type="ECO:0000313" key="1">
    <source>
        <dbReference type="EMBL" id="APZ51534.1"/>
    </source>
</evidence>
<dbReference type="EMBL" id="CP015093">
    <property type="protein sequence ID" value="APZ51534.1"/>
    <property type="molecule type" value="Genomic_DNA"/>
</dbReference>
<dbReference type="CDD" id="cd05325">
    <property type="entry name" value="carb_red_sniffer_like_SDR_c"/>
    <property type="match status" value="1"/>
</dbReference>
<dbReference type="AlphaFoldDB" id="A0A1P8UQ58"/>
<dbReference type="OrthoDB" id="9785826at2"/>